<sequence>MMGRVPLRLLQRSLPRLCKPPGCLDEVHKNTMIFSLGSRAAKNFWWNRWPLAALFSLDFGSGFNEVCYCEESPRGQYMGGKRSYTTGDRSVRTDLYETLGLQKGASTKDIKSAYYQLAKKYHPDVNMGNPDAEKKFQEVQQAYEVLKDDKKRALYDQVGQEAYEQATTGSPYAGNPYAGSSYSGGGSRGFEGFSETIFGNGFGGGMDEMFKMVFGDKVAVHQNQNVEVTVELTFREAVEGCSKQVSFSAPIPCSACNGRGFPPGARPQTCSTCGGRGRVVMRKAYLKQESACPSCGGRGQTAQEHCHQCQGSGTVQARREVRVNIPPGVETGVTFRVRGGDGQENLIIRVQVLNDRIFRREGADVHVDVPISISQAVLGGQVQVPTLTGDVVLKIRPGTQPGQMQVMRGKGGIKMLDSNQHGDQYVHINVIIPMNISQRQQMLMQDFAREENRDGSNAATGSG</sequence>
<keyword evidence="2" id="KW-0677">Repeat</keyword>
<evidence type="ECO:0000256" key="6">
    <source>
        <dbReference type="PROSITE-ProRule" id="PRU00546"/>
    </source>
</evidence>
<organism evidence="9 10">
    <name type="scientific">Sphagnum jensenii</name>
    <dbReference type="NCBI Taxonomy" id="128206"/>
    <lineage>
        <taxon>Eukaryota</taxon>
        <taxon>Viridiplantae</taxon>
        <taxon>Streptophyta</taxon>
        <taxon>Embryophyta</taxon>
        <taxon>Bryophyta</taxon>
        <taxon>Sphagnophytina</taxon>
        <taxon>Sphagnopsida</taxon>
        <taxon>Sphagnales</taxon>
        <taxon>Sphagnaceae</taxon>
        <taxon>Sphagnum</taxon>
    </lineage>
</organism>
<feature type="domain" description="J" evidence="7">
    <location>
        <begin position="94"/>
        <end position="159"/>
    </location>
</feature>
<dbReference type="InterPro" id="IPR012724">
    <property type="entry name" value="DnaJ"/>
</dbReference>
<dbReference type="SUPFAM" id="SSF49493">
    <property type="entry name" value="HSP40/DnaJ peptide-binding domain"/>
    <property type="match status" value="2"/>
</dbReference>
<evidence type="ECO:0000256" key="5">
    <source>
        <dbReference type="ARBA" id="ARBA00023186"/>
    </source>
</evidence>
<dbReference type="CDD" id="cd06257">
    <property type="entry name" value="DnaJ"/>
    <property type="match status" value="1"/>
</dbReference>
<dbReference type="PANTHER" id="PTHR43096">
    <property type="entry name" value="DNAJ HOMOLOG 1, MITOCHONDRIAL-RELATED"/>
    <property type="match status" value="1"/>
</dbReference>
<dbReference type="PRINTS" id="PR00625">
    <property type="entry name" value="JDOMAIN"/>
</dbReference>
<evidence type="ECO:0000259" key="7">
    <source>
        <dbReference type="PROSITE" id="PS50076"/>
    </source>
</evidence>
<accession>A0ABP1ATL7</accession>
<gene>
    <name evidence="9" type="ORF">CSSPJE1EN2_LOCUS8861</name>
</gene>
<keyword evidence="5" id="KW-0143">Chaperone</keyword>
<evidence type="ECO:0000313" key="10">
    <source>
        <dbReference type="Proteomes" id="UP001497522"/>
    </source>
</evidence>
<feature type="domain" description="CR-type" evidence="8">
    <location>
        <begin position="240"/>
        <end position="318"/>
    </location>
</feature>
<name>A0ABP1ATL7_9BRYO</name>
<dbReference type="InterPro" id="IPR008971">
    <property type="entry name" value="HSP40/DnaJ_pept-bd"/>
</dbReference>
<reference evidence="9" key="1">
    <citation type="submission" date="2024-03" db="EMBL/GenBank/DDBJ databases">
        <authorList>
            <consortium name="ELIXIR-Norway"/>
            <consortium name="Elixir Norway"/>
        </authorList>
    </citation>
    <scope>NUCLEOTIDE SEQUENCE</scope>
</reference>
<dbReference type="Gene3D" id="2.10.230.10">
    <property type="entry name" value="Heat shock protein DnaJ, cysteine-rich domain"/>
    <property type="match status" value="1"/>
</dbReference>
<dbReference type="InterPro" id="IPR001623">
    <property type="entry name" value="DnaJ_domain"/>
</dbReference>
<dbReference type="PROSITE" id="PS50076">
    <property type="entry name" value="DNAJ_2"/>
    <property type="match status" value="1"/>
</dbReference>
<evidence type="ECO:0000256" key="4">
    <source>
        <dbReference type="ARBA" id="ARBA00022833"/>
    </source>
</evidence>
<dbReference type="Gene3D" id="2.60.260.20">
    <property type="entry name" value="Urease metallochaperone UreE, N-terminal domain"/>
    <property type="match status" value="2"/>
</dbReference>
<dbReference type="CDD" id="cd10747">
    <property type="entry name" value="DnaJ_C"/>
    <property type="match status" value="1"/>
</dbReference>
<evidence type="ECO:0000256" key="2">
    <source>
        <dbReference type="ARBA" id="ARBA00022737"/>
    </source>
</evidence>
<dbReference type="EMBL" id="OZ023716">
    <property type="protein sequence ID" value="CAK9865866.1"/>
    <property type="molecule type" value="Genomic_DNA"/>
</dbReference>
<dbReference type="Pfam" id="PF00684">
    <property type="entry name" value="DnaJ_CXXCXGXG"/>
    <property type="match status" value="1"/>
</dbReference>
<dbReference type="InterPro" id="IPR036869">
    <property type="entry name" value="J_dom_sf"/>
</dbReference>
<protein>
    <submittedName>
        <fullName evidence="9">Uncharacterized protein</fullName>
    </submittedName>
</protein>
<feature type="zinc finger region" description="CR-type" evidence="6">
    <location>
        <begin position="240"/>
        <end position="318"/>
    </location>
</feature>
<dbReference type="Pfam" id="PF00226">
    <property type="entry name" value="DnaJ"/>
    <property type="match status" value="1"/>
</dbReference>
<evidence type="ECO:0000313" key="9">
    <source>
        <dbReference type="EMBL" id="CAK9865866.1"/>
    </source>
</evidence>
<keyword evidence="3 6" id="KW-0863">Zinc-finger</keyword>
<dbReference type="PANTHER" id="PTHR43096:SF52">
    <property type="entry name" value="DNAJ HOMOLOG 1, MITOCHONDRIAL-RELATED"/>
    <property type="match status" value="1"/>
</dbReference>
<dbReference type="InterPro" id="IPR002939">
    <property type="entry name" value="DnaJ_C"/>
</dbReference>
<dbReference type="SUPFAM" id="SSF57938">
    <property type="entry name" value="DnaJ/Hsp40 cysteine-rich domain"/>
    <property type="match status" value="1"/>
</dbReference>
<dbReference type="Pfam" id="PF01556">
    <property type="entry name" value="DnaJ_C"/>
    <property type="match status" value="1"/>
</dbReference>
<dbReference type="SUPFAM" id="SSF46565">
    <property type="entry name" value="Chaperone J-domain"/>
    <property type="match status" value="1"/>
</dbReference>
<dbReference type="Gene3D" id="1.10.287.110">
    <property type="entry name" value="DnaJ domain"/>
    <property type="match status" value="1"/>
</dbReference>
<dbReference type="PROSITE" id="PS51188">
    <property type="entry name" value="ZF_CR"/>
    <property type="match status" value="1"/>
</dbReference>
<evidence type="ECO:0000259" key="8">
    <source>
        <dbReference type="PROSITE" id="PS51188"/>
    </source>
</evidence>
<dbReference type="Proteomes" id="UP001497522">
    <property type="component" value="Chromosome 15"/>
</dbReference>
<dbReference type="SMART" id="SM00271">
    <property type="entry name" value="DnaJ"/>
    <property type="match status" value="1"/>
</dbReference>
<keyword evidence="4 6" id="KW-0862">Zinc</keyword>
<evidence type="ECO:0000256" key="1">
    <source>
        <dbReference type="ARBA" id="ARBA00022723"/>
    </source>
</evidence>
<dbReference type="PROSITE" id="PS00636">
    <property type="entry name" value="DNAJ_1"/>
    <property type="match status" value="1"/>
</dbReference>
<dbReference type="InterPro" id="IPR018253">
    <property type="entry name" value="DnaJ_domain_CS"/>
</dbReference>
<dbReference type="InterPro" id="IPR001305">
    <property type="entry name" value="HSP_DnaJ_Cys-rich_dom"/>
</dbReference>
<dbReference type="InterPro" id="IPR036410">
    <property type="entry name" value="HSP_DnaJ_Cys-rich_dom_sf"/>
</dbReference>
<keyword evidence="1 6" id="KW-0479">Metal-binding</keyword>
<dbReference type="CDD" id="cd10719">
    <property type="entry name" value="DnaJ_zf"/>
    <property type="match status" value="1"/>
</dbReference>
<dbReference type="HAMAP" id="MF_01152">
    <property type="entry name" value="DnaJ"/>
    <property type="match status" value="1"/>
</dbReference>
<evidence type="ECO:0000256" key="3">
    <source>
        <dbReference type="ARBA" id="ARBA00022771"/>
    </source>
</evidence>
<keyword evidence="10" id="KW-1185">Reference proteome</keyword>
<proteinExistence type="inferred from homology"/>